<dbReference type="InterPro" id="IPR013525">
    <property type="entry name" value="ABC2_TM"/>
</dbReference>
<accession>A0ABQ4KPU0</accession>
<feature type="transmembrane region" description="Helical" evidence="5">
    <location>
        <begin position="369"/>
        <end position="390"/>
    </location>
</feature>
<evidence type="ECO:0000256" key="4">
    <source>
        <dbReference type="ARBA" id="ARBA00023136"/>
    </source>
</evidence>
<protein>
    <recommendedName>
        <fullName evidence="6">ABC-2 type transporter transmembrane domain-containing protein</fullName>
    </recommendedName>
</protein>
<feature type="transmembrane region" description="Helical" evidence="5">
    <location>
        <begin position="12"/>
        <end position="32"/>
    </location>
</feature>
<keyword evidence="4 5" id="KW-0472">Membrane</keyword>
<proteinExistence type="predicted"/>
<evidence type="ECO:0000256" key="1">
    <source>
        <dbReference type="ARBA" id="ARBA00004141"/>
    </source>
</evidence>
<feature type="transmembrane region" description="Helical" evidence="5">
    <location>
        <begin position="250"/>
        <end position="271"/>
    </location>
</feature>
<feature type="transmembrane region" description="Helical" evidence="5">
    <location>
        <begin position="205"/>
        <end position="229"/>
    </location>
</feature>
<evidence type="ECO:0000256" key="5">
    <source>
        <dbReference type="SAM" id="Phobius"/>
    </source>
</evidence>
<dbReference type="Proteomes" id="UP000679950">
    <property type="component" value="Unassembled WGS sequence"/>
</dbReference>
<sequence length="402" mass="45339">MKVLQNFFKEKETLLGIAAAIAFQLIFVVVWLTGYDGVYDRTDQFSIGIVNDDQELGEEIVKEIKDRDLFQIKEYKQYTEAIQELDERNVNMLIHIPDNMMKQLQNNETVSIDYFINQSAPTLTKQMMEKAANTLNSQVNRQVRETIDAQIAENIPPMVAAEAPNEEMKAIIEEVASQVVDLVQENTQVNPLKANIEKTNEKEGFAITMVPLLIVLASYISAMLISQYLQITNGRLKQEHGRFSLFFGRQIINILLALGISLLTVCLMYLFNIELDYNFMALWGFQAILLFSFLAISQLFVMLFGNPGMIFNIALTATQLVSSGAIVPRELLPSFYFELGKLLPATYGVNSYFSLIYGGGNLGSDLKHLAIIIVVLLGLALTIQILFSIWDRFKTQKATVNS</sequence>
<reference evidence="7 8" key="1">
    <citation type="submission" date="2021-03" db="EMBL/GenBank/DDBJ databases">
        <title>Antimicrobial resistance genes in bacteria isolated from Japanese honey, and their potential for conferring macrolide and lincosamide resistance in the American foulbrood pathogen Paenibacillus larvae.</title>
        <authorList>
            <person name="Okamoto M."/>
            <person name="Kumagai M."/>
            <person name="Kanamori H."/>
            <person name="Takamatsu D."/>
        </authorList>
    </citation>
    <scope>NUCLEOTIDE SEQUENCE [LARGE SCALE GENOMIC DNA]</scope>
    <source>
        <strain evidence="7 8">J8TS2</strain>
    </source>
</reference>
<dbReference type="EMBL" id="BORB01000049">
    <property type="protein sequence ID" value="GIN59549.1"/>
    <property type="molecule type" value="Genomic_DNA"/>
</dbReference>
<dbReference type="RefSeq" id="WP_212967324.1">
    <property type="nucleotide sequence ID" value="NZ_BORB01000049.1"/>
</dbReference>
<comment type="subcellular location">
    <subcellularLocation>
        <location evidence="1">Membrane</location>
        <topology evidence="1">Multi-pass membrane protein</topology>
    </subcellularLocation>
</comment>
<evidence type="ECO:0000256" key="3">
    <source>
        <dbReference type="ARBA" id="ARBA00022989"/>
    </source>
</evidence>
<keyword evidence="8" id="KW-1185">Reference proteome</keyword>
<keyword evidence="3 5" id="KW-1133">Transmembrane helix</keyword>
<comment type="caution">
    <text evidence="7">The sequence shown here is derived from an EMBL/GenBank/DDBJ whole genome shotgun (WGS) entry which is preliminary data.</text>
</comment>
<feature type="domain" description="ABC-2 type transporter transmembrane" evidence="6">
    <location>
        <begin position="25"/>
        <end position="381"/>
    </location>
</feature>
<evidence type="ECO:0000256" key="2">
    <source>
        <dbReference type="ARBA" id="ARBA00022692"/>
    </source>
</evidence>
<name>A0ABQ4KPU0_9BACI</name>
<dbReference type="InterPro" id="IPR051328">
    <property type="entry name" value="T7SS_ABC-Transporter"/>
</dbReference>
<dbReference type="PANTHER" id="PTHR43077">
    <property type="entry name" value="TRANSPORT PERMEASE YVFS-RELATED"/>
    <property type="match status" value="1"/>
</dbReference>
<gene>
    <name evidence="7" type="ORF">J8TS2_38680</name>
</gene>
<organism evidence="7 8">
    <name type="scientific">Lederbergia ruris</name>
    <dbReference type="NCBI Taxonomy" id="217495"/>
    <lineage>
        <taxon>Bacteria</taxon>
        <taxon>Bacillati</taxon>
        <taxon>Bacillota</taxon>
        <taxon>Bacilli</taxon>
        <taxon>Bacillales</taxon>
        <taxon>Bacillaceae</taxon>
        <taxon>Lederbergia</taxon>
    </lineage>
</organism>
<dbReference type="Pfam" id="PF12698">
    <property type="entry name" value="ABC2_membrane_3"/>
    <property type="match status" value="1"/>
</dbReference>
<evidence type="ECO:0000313" key="8">
    <source>
        <dbReference type="Proteomes" id="UP000679950"/>
    </source>
</evidence>
<keyword evidence="2 5" id="KW-0812">Transmembrane</keyword>
<dbReference type="Gene3D" id="3.40.1710.10">
    <property type="entry name" value="abc type-2 transporter like domain"/>
    <property type="match status" value="1"/>
</dbReference>
<evidence type="ECO:0000313" key="7">
    <source>
        <dbReference type="EMBL" id="GIN59549.1"/>
    </source>
</evidence>
<dbReference type="PANTHER" id="PTHR43077:SF5">
    <property type="entry name" value="PHAGE INFECTION PROTEIN"/>
    <property type="match status" value="1"/>
</dbReference>
<evidence type="ECO:0000259" key="6">
    <source>
        <dbReference type="Pfam" id="PF12698"/>
    </source>
</evidence>
<feature type="transmembrane region" description="Helical" evidence="5">
    <location>
        <begin position="283"/>
        <end position="303"/>
    </location>
</feature>